<dbReference type="Proteomes" id="UP000018144">
    <property type="component" value="Unassembled WGS sequence"/>
</dbReference>
<gene>
    <name evidence="1" type="ORF">PCON_08251</name>
</gene>
<dbReference type="EMBL" id="HF935427">
    <property type="protein sequence ID" value="CCX30149.1"/>
    <property type="molecule type" value="Genomic_DNA"/>
</dbReference>
<proteinExistence type="predicted"/>
<organism evidence="1 2">
    <name type="scientific">Pyronema omphalodes (strain CBS 100304)</name>
    <name type="common">Pyronema confluens</name>
    <dbReference type="NCBI Taxonomy" id="1076935"/>
    <lineage>
        <taxon>Eukaryota</taxon>
        <taxon>Fungi</taxon>
        <taxon>Dikarya</taxon>
        <taxon>Ascomycota</taxon>
        <taxon>Pezizomycotina</taxon>
        <taxon>Pezizomycetes</taxon>
        <taxon>Pezizales</taxon>
        <taxon>Pyronemataceae</taxon>
        <taxon>Pyronema</taxon>
    </lineage>
</organism>
<evidence type="ECO:0000313" key="2">
    <source>
        <dbReference type="Proteomes" id="UP000018144"/>
    </source>
</evidence>
<name>U4LDG2_PYROM</name>
<protein>
    <submittedName>
        <fullName evidence="1">Uncharacterized protein</fullName>
    </submittedName>
</protein>
<reference evidence="1 2" key="1">
    <citation type="journal article" date="2013" name="PLoS Genet.">
        <title>The genome and development-dependent transcriptomes of Pyronema confluens: a window into fungal evolution.</title>
        <authorList>
            <person name="Traeger S."/>
            <person name="Altegoer F."/>
            <person name="Freitag M."/>
            <person name="Gabaldon T."/>
            <person name="Kempken F."/>
            <person name="Kumar A."/>
            <person name="Marcet-Houben M."/>
            <person name="Poggeler S."/>
            <person name="Stajich J.E."/>
            <person name="Nowrousian M."/>
        </authorList>
    </citation>
    <scope>NUCLEOTIDE SEQUENCE [LARGE SCALE GENOMIC DNA]</scope>
    <source>
        <strain evidence="2">CBS 100304</strain>
        <tissue evidence="1">Vegetative mycelium</tissue>
    </source>
</reference>
<evidence type="ECO:0000313" key="1">
    <source>
        <dbReference type="EMBL" id="CCX30149.1"/>
    </source>
</evidence>
<keyword evidence="2" id="KW-1185">Reference proteome</keyword>
<accession>U4LDG2</accession>
<sequence length="9" mass="1124">MFRMSRSLP</sequence>